<feature type="compositionally biased region" description="Pro residues" evidence="6">
    <location>
        <begin position="654"/>
        <end position="665"/>
    </location>
</feature>
<comment type="caution">
    <text evidence="9">The sequence shown here is derived from an EMBL/GenBank/DDBJ whole genome shotgun (WGS) entry which is preliminary data.</text>
</comment>
<dbReference type="SMART" id="SM00112">
    <property type="entry name" value="CA"/>
    <property type="match status" value="3"/>
</dbReference>
<evidence type="ECO:0000259" key="8">
    <source>
        <dbReference type="PROSITE" id="PS50268"/>
    </source>
</evidence>
<feature type="transmembrane region" description="Helical" evidence="7">
    <location>
        <begin position="584"/>
        <end position="606"/>
    </location>
</feature>
<evidence type="ECO:0000256" key="2">
    <source>
        <dbReference type="ARBA" id="ARBA00022737"/>
    </source>
</evidence>
<evidence type="ECO:0000256" key="3">
    <source>
        <dbReference type="ARBA" id="ARBA00022837"/>
    </source>
</evidence>
<evidence type="ECO:0000313" key="10">
    <source>
        <dbReference type="Proteomes" id="UP000828390"/>
    </source>
</evidence>
<proteinExistence type="predicted"/>
<name>A0A9D4I301_DREPO</name>
<dbReference type="InterPro" id="IPR002126">
    <property type="entry name" value="Cadherin-like_dom"/>
</dbReference>
<dbReference type="Gene3D" id="2.60.40.60">
    <property type="entry name" value="Cadherins"/>
    <property type="match status" value="4"/>
</dbReference>
<sequence>MVSNSPTTELMLLIVTGYIGIVIAAPPTVNDLPRNIYVGNLETQERYLYTLNVTDPDADAFACSHTITYNDSISTNREFVLREDTTTKEWKFYIRAGALPSPDNTKPYINTIECTDSNSGSSGRYNITVRAVHDELLTLPNIAGTANALKIDAISTLKGKTLKTASANSRGGNLVEYSLVSDPSFSPEFFTIDSSNGVIKANRDFKYLDSRYPTVYLTIKAHDTVDSIDVYETQIVQLTNQNTVPRIVNLDPGLADSQLESLALGSVLMTLTTEDPDASTTLTYAFSCVPPDGKNTFTIDTNGNVKLAQALDYETVKTYTCGFNVSDGTATGGPFMYTLTVQDANEAPYFSDTMYYATTSEGAAGSVSFDPSFSCSDQDVTDVSKLTYAFKAANNSNRFAINTAGVMTFKENYDVDKNAMPSSVVLTVFCVDAGGTTGVKKTGSTQVTITIADNNDNTPTFSSTAYTFDVTCNVAGSQIGSLLVTDADSGTNADVSCSGASGSSSSAYYTIGADCNIYLSKSPDFATGTTVTYVATAVDKGAPARTGTSTINVIFSGCTTTTSTTTTTVATTTAYNFFDHSENIALFVMSLLMGLALLGGLLYCCLRMCCGVCGGSGGGMSNMCDCRQYGRQQRRARYPPRQVTPDEPPRKYRPPSPRQPTPPPKIIERQPQYIRTVARPISYGQ</sequence>
<dbReference type="GO" id="GO:0016477">
    <property type="term" value="P:cell migration"/>
    <property type="evidence" value="ECO:0007669"/>
    <property type="project" value="TreeGrafter"/>
</dbReference>
<feature type="non-terminal residue" evidence="9">
    <location>
        <position position="1"/>
    </location>
</feature>
<evidence type="ECO:0000256" key="6">
    <source>
        <dbReference type="SAM" id="MobiDB-lite"/>
    </source>
</evidence>
<dbReference type="GO" id="GO:0016342">
    <property type="term" value="C:catenin complex"/>
    <property type="evidence" value="ECO:0007669"/>
    <property type="project" value="TreeGrafter"/>
</dbReference>
<dbReference type="InterPro" id="IPR039808">
    <property type="entry name" value="Cadherin"/>
</dbReference>
<feature type="domain" description="Cadherin" evidence="8">
    <location>
        <begin position="260"/>
        <end position="350"/>
    </location>
</feature>
<dbReference type="GO" id="GO:0045296">
    <property type="term" value="F:cadherin binding"/>
    <property type="evidence" value="ECO:0007669"/>
    <property type="project" value="TreeGrafter"/>
</dbReference>
<dbReference type="Pfam" id="PF00028">
    <property type="entry name" value="Cadherin"/>
    <property type="match status" value="1"/>
</dbReference>
<reference evidence="9" key="1">
    <citation type="journal article" date="2019" name="bioRxiv">
        <title>The Genome of the Zebra Mussel, Dreissena polymorpha: A Resource for Invasive Species Research.</title>
        <authorList>
            <person name="McCartney M.A."/>
            <person name="Auch B."/>
            <person name="Kono T."/>
            <person name="Mallez S."/>
            <person name="Zhang Y."/>
            <person name="Obille A."/>
            <person name="Becker A."/>
            <person name="Abrahante J.E."/>
            <person name="Garbe J."/>
            <person name="Badalamenti J.P."/>
            <person name="Herman A."/>
            <person name="Mangelson H."/>
            <person name="Liachko I."/>
            <person name="Sullivan S."/>
            <person name="Sone E.D."/>
            <person name="Koren S."/>
            <person name="Silverstein K.A.T."/>
            <person name="Beckman K.B."/>
            <person name="Gohl D.M."/>
        </authorList>
    </citation>
    <scope>NUCLEOTIDE SEQUENCE</scope>
    <source>
        <strain evidence="9">Duluth1</strain>
        <tissue evidence="9">Whole animal</tissue>
    </source>
</reference>
<dbReference type="AlphaFoldDB" id="A0A9D4I301"/>
<dbReference type="PRINTS" id="PR00205">
    <property type="entry name" value="CADHERIN"/>
</dbReference>
<keyword evidence="3 5" id="KW-0106">Calcium</keyword>
<comment type="subcellular location">
    <subcellularLocation>
        <location evidence="1">Membrane</location>
    </subcellularLocation>
</comment>
<protein>
    <recommendedName>
        <fullName evidence="8">Cadherin domain-containing protein</fullName>
    </recommendedName>
</protein>
<dbReference type="Proteomes" id="UP000828390">
    <property type="component" value="Unassembled WGS sequence"/>
</dbReference>
<dbReference type="GO" id="GO:0008013">
    <property type="term" value="F:beta-catenin binding"/>
    <property type="evidence" value="ECO:0007669"/>
    <property type="project" value="TreeGrafter"/>
</dbReference>
<feature type="region of interest" description="Disordered" evidence="6">
    <location>
        <begin position="635"/>
        <end position="671"/>
    </location>
</feature>
<dbReference type="InterPro" id="IPR015919">
    <property type="entry name" value="Cadherin-like_sf"/>
</dbReference>
<dbReference type="GO" id="GO:0005509">
    <property type="term" value="F:calcium ion binding"/>
    <property type="evidence" value="ECO:0007669"/>
    <property type="project" value="UniProtKB-UniRule"/>
</dbReference>
<keyword evidence="7" id="KW-0812">Transmembrane</keyword>
<keyword evidence="10" id="KW-1185">Reference proteome</keyword>
<dbReference type="SUPFAM" id="SSF49313">
    <property type="entry name" value="Cadherin-like"/>
    <property type="match status" value="3"/>
</dbReference>
<organism evidence="9 10">
    <name type="scientific">Dreissena polymorpha</name>
    <name type="common">Zebra mussel</name>
    <name type="synonym">Mytilus polymorpha</name>
    <dbReference type="NCBI Taxonomy" id="45954"/>
    <lineage>
        <taxon>Eukaryota</taxon>
        <taxon>Metazoa</taxon>
        <taxon>Spiralia</taxon>
        <taxon>Lophotrochozoa</taxon>
        <taxon>Mollusca</taxon>
        <taxon>Bivalvia</taxon>
        <taxon>Autobranchia</taxon>
        <taxon>Heteroconchia</taxon>
        <taxon>Euheterodonta</taxon>
        <taxon>Imparidentia</taxon>
        <taxon>Neoheterodontei</taxon>
        <taxon>Myida</taxon>
        <taxon>Dreissenoidea</taxon>
        <taxon>Dreissenidae</taxon>
        <taxon>Dreissena</taxon>
    </lineage>
</organism>
<dbReference type="PROSITE" id="PS00232">
    <property type="entry name" value="CADHERIN_1"/>
    <property type="match status" value="1"/>
</dbReference>
<gene>
    <name evidence="9" type="ORF">DPMN_047297</name>
</gene>
<keyword evidence="2" id="KW-0677">Repeat</keyword>
<dbReference type="CDD" id="cd11304">
    <property type="entry name" value="Cadherin_repeat"/>
    <property type="match status" value="4"/>
</dbReference>
<keyword evidence="7" id="KW-1133">Transmembrane helix</keyword>
<evidence type="ECO:0000256" key="4">
    <source>
        <dbReference type="ARBA" id="ARBA00023136"/>
    </source>
</evidence>
<accession>A0A9D4I301</accession>
<keyword evidence="4 7" id="KW-0472">Membrane</keyword>
<dbReference type="PANTHER" id="PTHR24027:SF438">
    <property type="entry name" value="CADHERIN 23"/>
    <property type="match status" value="1"/>
</dbReference>
<dbReference type="EMBL" id="JAIWYP010000011">
    <property type="protein sequence ID" value="KAH3740591.1"/>
    <property type="molecule type" value="Genomic_DNA"/>
</dbReference>
<evidence type="ECO:0000256" key="7">
    <source>
        <dbReference type="SAM" id="Phobius"/>
    </source>
</evidence>
<dbReference type="GO" id="GO:0031175">
    <property type="term" value="P:neuron projection development"/>
    <property type="evidence" value="ECO:0007669"/>
    <property type="project" value="TreeGrafter"/>
</dbReference>
<dbReference type="PANTHER" id="PTHR24027">
    <property type="entry name" value="CADHERIN-23"/>
    <property type="match status" value="1"/>
</dbReference>
<dbReference type="InterPro" id="IPR020894">
    <property type="entry name" value="Cadherin_CS"/>
</dbReference>
<evidence type="ECO:0000256" key="1">
    <source>
        <dbReference type="ARBA" id="ARBA00004370"/>
    </source>
</evidence>
<dbReference type="GO" id="GO:0007156">
    <property type="term" value="P:homophilic cell adhesion via plasma membrane adhesion molecules"/>
    <property type="evidence" value="ECO:0007669"/>
    <property type="project" value="InterPro"/>
</dbReference>
<evidence type="ECO:0000256" key="5">
    <source>
        <dbReference type="PROSITE-ProRule" id="PRU00043"/>
    </source>
</evidence>
<feature type="domain" description="Cadherin" evidence="8">
    <location>
        <begin position="351"/>
        <end position="461"/>
    </location>
</feature>
<dbReference type="PROSITE" id="PS50268">
    <property type="entry name" value="CADHERIN_2"/>
    <property type="match status" value="2"/>
</dbReference>
<evidence type="ECO:0000313" key="9">
    <source>
        <dbReference type="EMBL" id="KAH3740591.1"/>
    </source>
</evidence>
<reference evidence="9" key="2">
    <citation type="submission" date="2020-11" db="EMBL/GenBank/DDBJ databases">
        <authorList>
            <person name="McCartney M.A."/>
            <person name="Auch B."/>
            <person name="Kono T."/>
            <person name="Mallez S."/>
            <person name="Becker A."/>
            <person name="Gohl D.M."/>
            <person name="Silverstein K.A.T."/>
            <person name="Koren S."/>
            <person name="Bechman K.B."/>
            <person name="Herman A."/>
            <person name="Abrahante J.E."/>
            <person name="Garbe J."/>
        </authorList>
    </citation>
    <scope>NUCLEOTIDE SEQUENCE</scope>
    <source>
        <strain evidence="9">Duluth1</strain>
        <tissue evidence="9">Whole animal</tissue>
    </source>
</reference>